<sequence length="65" mass="6660">MLAGVADQALRHGDPEQAVRPLAASTAVRGLPDRAHPDAARIERTVRDRLGEGFAGATADGAAAD</sequence>
<organism evidence="2">
    <name type="scientific">Actinoplanes campanulatus</name>
    <dbReference type="NCBI Taxonomy" id="113559"/>
    <lineage>
        <taxon>Bacteria</taxon>
        <taxon>Bacillati</taxon>
        <taxon>Actinomycetota</taxon>
        <taxon>Actinomycetes</taxon>
        <taxon>Micromonosporales</taxon>
        <taxon>Micromonosporaceae</taxon>
        <taxon>Actinoplanes</taxon>
    </lineage>
</organism>
<name>A0ABQ3WTU4_9ACTN</name>
<gene>
    <name evidence="2" type="ORF">Aca07nite_69710</name>
</gene>
<accession>A0ABQ3WTU4</accession>
<protein>
    <recommendedName>
        <fullName evidence="3">Tetratricopeptide repeat-containing protein</fullName>
    </recommendedName>
</protein>
<evidence type="ECO:0008006" key="3">
    <source>
        <dbReference type="Google" id="ProtNLM"/>
    </source>
</evidence>
<comment type="caution">
    <text evidence="2">The sequence shown here is derived from an EMBL/GenBank/DDBJ whole genome shotgun (WGS) entry which is preliminary data.</text>
</comment>
<proteinExistence type="predicted"/>
<reference evidence="2" key="1">
    <citation type="submission" date="2021-01" db="EMBL/GenBank/DDBJ databases">
        <title>Whole genome shotgun sequence of Actinoplanes capillaceus NBRC 16408.</title>
        <authorList>
            <person name="Komaki H."/>
            <person name="Tamura T."/>
        </authorList>
    </citation>
    <scope>NUCLEOTIDE SEQUENCE [LARGE SCALE GENOMIC DNA]</scope>
    <source>
        <strain evidence="2">NBRC 16408</strain>
    </source>
</reference>
<evidence type="ECO:0000313" key="2">
    <source>
        <dbReference type="EMBL" id="GID49696.1"/>
    </source>
</evidence>
<evidence type="ECO:0000256" key="1">
    <source>
        <dbReference type="SAM" id="MobiDB-lite"/>
    </source>
</evidence>
<dbReference type="RefSeq" id="WP_204299791.1">
    <property type="nucleotide sequence ID" value="NZ_BAAAGQ010000025.1"/>
</dbReference>
<feature type="region of interest" description="Disordered" evidence="1">
    <location>
        <begin position="1"/>
        <end position="20"/>
    </location>
</feature>
<dbReference type="EMBL" id="BOMF01000132">
    <property type="protein sequence ID" value="GID49696.1"/>
    <property type="molecule type" value="Genomic_DNA"/>
</dbReference>